<dbReference type="InterPro" id="IPR020901">
    <property type="entry name" value="Prtase_inh_Kunz-CS"/>
</dbReference>
<dbReference type="OrthoDB" id="4473401at2759"/>
<evidence type="ECO:0000256" key="4">
    <source>
        <dbReference type="SAM" id="SignalP"/>
    </source>
</evidence>
<proteinExistence type="predicted"/>
<dbReference type="PANTHER" id="PTHR10083">
    <property type="entry name" value="KUNITZ-TYPE PROTEASE INHIBITOR-RELATED"/>
    <property type="match status" value="1"/>
</dbReference>
<dbReference type="Gene3D" id="4.10.410.10">
    <property type="entry name" value="Pancreatic trypsin inhibitor Kunitz domain"/>
    <property type="match status" value="1"/>
</dbReference>
<keyword evidence="1 7" id="KW-0646">Protease inhibitor</keyword>
<keyword evidence="2 7" id="KW-0722">Serine protease inhibitor</keyword>
<dbReference type="RefSeq" id="XP_011644858.1">
    <property type="nucleotide sequence ID" value="XM_011646556.2"/>
</dbReference>
<gene>
    <name evidence="7" type="primary">LOC105431997</name>
</gene>
<evidence type="ECO:0000256" key="1">
    <source>
        <dbReference type="ARBA" id="ARBA00022690"/>
    </source>
</evidence>
<feature type="chain" id="PRO_5026987015" evidence="4">
    <location>
        <begin position="23"/>
        <end position="84"/>
    </location>
</feature>
<dbReference type="InterPro" id="IPR036880">
    <property type="entry name" value="Kunitz_BPTI_sf"/>
</dbReference>
<dbReference type="Proteomes" id="UP000504615">
    <property type="component" value="Unplaced"/>
</dbReference>
<evidence type="ECO:0000313" key="6">
    <source>
        <dbReference type="Proteomes" id="UP000504615"/>
    </source>
</evidence>
<reference evidence="7" key="1">
    <citation type="submission" date="2025-08" db="UniProtKB">
        <authorList>
            <consortium name="RefSeq"/>
        </authorList>
    </citation>
    <scope>IDENTIFICATION</scope>
</reference>
<evidence type="ECO:0000256" key="3">
    <source>
        <dbReference type="ARBA" id="ARBA00023157"/>
    </source>
</evidence>
<evidence type="ECO:0000313" key="7">
    <source>
        <dbReference type="RefSeq" id="XP_011644858.1"/>
    </source>
</evidence>
<keyword evidence="6" id="KW-1185">Reference proteome</keyword>
<dbReference type="CDD" id="cd00109">
    <property type="entry name" value="Kunitz-type"/>
    <property type="match status" value="1"/>
</dbReference>
<evidence type="ECO:0000256" key="2">
    <source>
        <dbReference type="ARBA" id="ARBA00022900"/>
    </source>
</evidence>
<dbReference type="PROSITE" id="PS50279">
    <property type="entry name" value="BPTI_KUNITZ_2"/>
    <property type="match status" value="1"/>
</dbReference>
<dbReference type="SMART" id="SM00131">
    <property type="entry name" value="KU"/>
    <property type="match status" value="1"/>
</dbReference>
<dbReference type="GO" id="GO:0004867">
    <property type="term" value="F:serine-type endopeptidase inhibitor activity"/>
    <property type="evidence" value="ECO:0007669"/>
    <property type="project" value="UniProtKB-KW"/>
</dbReference>
<accession>A0A6I9WRI9</accession>
<dbReference type="PRINTS" id="PR00759">
    <property type="entry name" value="BASICPTASE"/>
</dbReference>
<dbReference type="InterPro" id="IPR050098">
    <property type="entry name" value="TFPI/VKTCI-like"/>
</dbReference>
<feature type="domain" description="BPTI/Kunitz inhibitor" evidence="5">
    <location>
        <begin position="28"/>
        <end position="78"/>
    </location>
</feature>
<feature type="signal peptide" evidence="4">
    <location>
        <begin position="1"/>
        <end position="22"/>
    </location>
</feature>
<dbReference type="InterPro" id="IPR002223">
    <property type="entry name" value="Kunitz_BPTI"/>
</dbReference>
<name>A0A6I9WRI9_9HYME</name>
<dbReference type="GO" id="GO:0005615">
    <property type="term" value="C:extracellular space"/>
    <property type="evidence" value="ECO:0007669"/>
    <property type="project" value="TreeGrafter"/>
</dbReference>
<sequence length="84" mass="9403">MGLKSNLFVLIIISIIMHEITAQQQSACQLPIERGPCKAYITRYGYNSISGQCERFIYTGCQGNANNFKSMALCEEACMMIDRA</sequence>
<keyword evidence="4" id="KW-0732">Signal</keyword>
<evidence type="ECO:0000259" key="5">
    <source>
        <dbReference type="PROSITE" id="PS50279"/>
    </source>
</evidence>
<organism evidence="6 7">
    <name type="scientific">Pogonomyrmex barbatus</name>
    <name type="common">red harvester ant</name>
    <dbReference type="NCBI Taxonomy" id="144034"/>
    <lineage>
        <taxon>Eukaryota</taxon>
        <taxon>Metazoa</taxon>
        <taxon>Ecdysozoa</taxon>
        <taxon>Arthropoda</taxon>
        <taxon>Hexapoda</taxon>
        <taxon>Insecta</taxon>
        <taxon>Pterygota</taxon>
        <taxon>Neoptera</taxon>
        <taxon>Endopterygota</taxon>
        <taxon>Hymenoptera</taxon>
        <taxon>Apocrita</taxon>
        <taxon>Aculeata</taxon>
        <taxon>Formicoidea</taxon>
        <taxon>Formicidae</taxon>
        <taxon>Myrmicinae</taxon>
        <taxon>Pogonomyrmex</taxon>
    </lineage>
</organism>
<dbReference type="KEGG" id="pbar:105431997"/>
<dbReference type="AlphaFoldDB" id="A0A6I9WRI9"/>
<dbReference type="PANTHER" id="PTHR10083:SF374">
    <property type="entry name" value="BPTI_KUNITZ INHIBITOR DOMAIN-CONTAINING PROTEIN"/>
    <property type="match status" value="1"/>
</dbReference>
<dbReference type="FunFam" id="4.10.410.10:FF:000004">
    <property type="entry name" value="Tissue factor pathway inhibitor"/>
    <property type="match status" value="1"/>
</dbReference>
<dbReference type="Pfam" id="PF00014">
    <property type="entry name" value="Kunitz_BPTI"/>
    <property type="match status" value="1"/>
</dbReference>
<dbReference type="PROSITE" id="PS00280">
    <property type="entry name" value="BPTI_KUNITZ_1"/>
    <property type="match status" value="1"/>
</dbReference>
<keyword evidence="3" id="KW-1015">Disulfide bond</keyword>
<dbReference type="SUPFAM" id="SSF57362">
    <property type="entry name" value="BPTI-like"/>
    <property type="match status" value="1"/>
</dbReference>
<protein>
    <submittedName>
        <fullName evidence="7">Kunitz-type serine protease inhibitor Bt-KTI-like</fullName>
    </submittedName>
</protein>
<dbReference type="GeneID" id="105431997"/>